<evidence type="ECO:0000313" key="3">
    <source>
        <dbReference type="Proteomes" id="UP000654482"/>
    </source>
</evidence>
<organism evidence="2 3">
    <name type="scientific">Lusitaniella coriacea LEGE 07157</name>
    <dbReference type="NCBI Taxonomy" id="945747"/>
    <lineage>
        <taxon>Bacteria</taxon>
        <taxon>Bacillati</taxon>
        <taxon>Cyanobacteriota</taxon>
        <taxon>Cyanophyceae</taxon>
        <taxon>Spirulinales</taxon>
        <taxon>Lusitaniellaceae</taxon>
        <taxon>Lusitaniella</taxon>
    </lineage>
</organism>
<dbReference type="AlphaFoldDB" id="A0A8J7DX32"/>
<dbReference type="Proteomes" id="UP000654482">
    <property type="component" value="Unassembled WGS sequence"/>
</dbReference>
<dbReference type="SUPFAM" id="SSF52540">
    <property type="entry name" value="P-loop containing nucleoside triphosphate hydrolases"/>
    <property type="match status" value="1"/>
</dbReference>
<dbReference type="InterPro" id="IPR050678">
    <property type="entry name" value="DNA_Partitioning_ATPase"/>
</dbReference>
<sequence>MGYVISIVNMKGGVGKTTITVNLATCLAKEYRKRVLIVDLDTQVNATISVIQPLYFTKLRKENRTLRTLIHRQIQPDTSSKLGFQTIVQQDICRIAGLDLLPGDIELYNDFSLSALIVTKAQKSQQNFTETWQAFERCLMSEIFQSLKEQYDFILLDFPPSNHLLTRSSLIASDYYLIPAKAEPLSVVGIGLLEGCIQKLKELNPNIESAQLQKDLSQRNARGNLTLIGIIFTSLGHATNMAEKVKHRLTEEFGKDKIFKTEIPSNVAVAKAIDDCQPVVINEPQSTGAKGFLDLASEFLQKLAAL</sequence>
<keyword evidence="3" id="KW-1185">Reference proteome</keyword>
<dbReference type="PANTHER" id="PTHR13696">
    <property type="entry name" value="P-LOOP CONTAINING NUCLEOSIDE TRIPHOSPHATE HYDROLASE"/>
    <property type="match status" value="1"/>
</dbReference>
<dbReference type="PANTHER" id="PTHR13696:SF99">
    <property type="entry name" value="COBYRINIC ACID AC-DIAMIDE SYNTHASE"/>
    <property type="match status" value="1"/>
</dbReference>
<name>A0A8J7DX32_9CYAN</name>
<reference evidence="2" key="1">
    <citation type="submission" date="2020-10" db="EMBL/GenBank/DDBJ databases">
        <authorList>
            <person name="Castelo-Branco R."/>
            <person name="Eusebio N."/>
            <person name="Adriana R."/>
            <person name="Vieira A."/>
            <person name="Brugerolle De Fraissinette N."/>
            <person name="Rezende De Castro R."/>
            <person name="Schneider M.P."/>
            <person name="Vasconcelos V."/>
            <person name="Leao P.N."/>
        </authorList>
    </citation>
    <scope>NUCLEOTIDE SEQUENCE</scope>
    <source>
        <strain evidence="2">LEGE 07157</strain>
    </source>
</reference>
<dbReference type="InterPro" id="IPR027417">
    <property type="entry name" value="P-loop_NTPase"/>
</dbReference>
<evidence type="ECO:0000259" key="1">
    <source>
        <dbReference type="Pfam" id="PF13614"/>
    </source>
</evidence>
<evidence type="ECO:0000313" key="2">
    <source>
        <dbReference type="EMBL" id="MBE9116510.1"/>
    </source>
</evidence>
<dbReference type="EMBL" id="JADEWZ010000015">
    <property type="protein sequence ID" value="MBE9116510.1"/>
    <property type="molecule type" value="Genomic_DNA"/>
</dbReference>
<dbReference type="Gene3D" id="3.40.50.300">
    <property type="entry name" value="P-loop containing nucleotide triphosphate hydrolases"/>
    <property type="match status" value="1"/>
</dbReference>
<dbReference type="Pfam" id="PF13614">
    <property type="entry name" value="AAA_31"/>
    <property type="match status" value="1"/>
</dbReference>
<gene>
    <name evidence="2" type="ORF">IQ249_11420</name>
</gene>
<proteinExistence type="predicted"/>
<dbReference type="CDD" id="cd02042">
    <property type="entry name" value="ParAB_family"/>
    <property type="match status" value="1"/>
</dbReference>
<comment type="caution">
    <text evidence="2">The sequence shown here is derived from an EMBL/GenBank/DDBJ whole genome shotgun (WGS) entry which is preliminary data.</text>
</comment>
<dbReference type="InterPro" id="IPR025669">
    <property type="entry name" value="AAA_dom"/>
</dbReference>
<protein>
    <submittedName>
        <fullName evidence="2">ParA family protein</fullName>
    </submittedName>
</protein>
<feature type="domain" description="AAA" evidence="1">
    <location>
        <begin position="4"/>
        <end position="208"/>
    </location>
</feature>
<accession>A0A8J7DX32</accession>
<dbReference type="RefSeq" id="WP_194029603.1">
    <property type="nucleotide sequence ID" value="NZ_JADEWZ010000015.1"/>
</dbReference>